<gene>
    <name evidence="1" type="ORF">K788_0000421</name>
</gene>
<protein>
    <submittedName>
        <fullName evidence="1">Uncharacterized protein</fullName>
    </submittedName>
</protein>
<dbReference type="Proteomes" id="UP000019146">
    <property type="component" value="Chromosome 2"/>
</dbReference>
<reference evidence="1 2" key="1">
    <citation type="journal article" date="2014" name="Genome Announc.">
        <title>Draft Genome Sequence of the Haloacid-Degrading Burkholderia caribensis Strain MBA4.</title>
        <authorList>
            <person name="Pan Y."/>
            <person name="Kong K.F."/>
            <person name="Tsang J.S."/>
        </authorList>
    </citation>
    <scope>NUCLEOTIDE SEQUENCE [LARGE SCALE GENOMIC DNA]</scope>
    <source>
        <strain evidence="1 2">MBA4</strain>
    </source>
</reference>
<organism evidence="1 2">
    <name type="scientific">Paraburkholderia caribensis MBA4</name>
    <dbReference type="NCBI Taxonomy" id="1323664"/>
    <lineage>
        <taxon>Bacteria</taxon>
        <taxon>Pseudomonadati</taxon>
        <taxon>Pseudomonadota</taxon>
        <taxon>Betaproteobacteria</taxon>
        <taxon>Burkholderiales</taxon>
        <taxon>Burkholderiaceae</taxon>
        <taxon>Paraburkholderia</taxon>
    </lineage>
</organism>
<sequence length="84" mass="8611">MDQIASGATAAQLARLYHAFTELDEQGYLLGGENGGAELAAPVKRDGFVVGAISCVIAGATATGSGQLLRRAARTVAESMFPQN</sequence>
<dbReference type="KEGG" id="bcai:K788_0000421"/>
<accession>A0A0P0RIG7</accession>
<proteinExistence type="predicted"/>
<dbReference type="AlphaFoldDB" id="A0A0P0RIG7"/>
<dbReference type="EMBL" id="CP012747">
    <property type="protein sequence ID" value="ALL68539.1"/>
    <property type="molecule type" value="Genomic_DNA"/>
</dbReference>
<evidence type="ECO:0000313" key="1">
    <source>
        <dbReference type="EMBL" id="ALL68539.1"/>
    </source>
</evidence>
<evidence type="ECO:0000313" key="2">
    <source>
        <dbReference type="Proteomes" id="UP000019146"/>
    </source>
</evidence>
<name>A0A0P0RIG7_9BURK</name>